<dbReference type="PANTHER" id="PTHR23308">
    <property type="entry name" value="NUCLEAR INHIBITOR OF PROTEIN PHOSPHATASE-1"/>
    <property type="match status" value="1"/>
</dbReference>
<protein>
    <submittedName>
        <fullName evidence="2">DUF3662 domain-containing protein</fullName>
    </submittedName>
</protein>
<evidence type="ECO:0000313" key="3">
    <source>
        <dbReference type="Proteomes" id="UP000594468"/>
    </source>
</evidence>
<dbReference type="Proteomes" id="UP000594468">
    <property type="component" value="Chromosome"/>
</dbReference>
<evidence type="ECO:0000313" key="2">
    <source>
        <dbReference type="EMBL" id="QPC80870.1"/>
    </source>
</evidence>
<dbReference type="SMART" id="SM00240">
    <property type="entry name" value="FHA"/>
    <property type="match status" value="1"/>
</dbReference>
<dbReference type="RefSeq" id="WP_195168945.1">
    <property type="nucleotide sequence ID" value="NZ_CP062983.1"/>
</dbReference>
<dbReference type="Gene3D" id="3.30.2320.60">
    <property type="entry name" value="FhaA, phosphopeptide-binding domain (DUF3662)"/>
    <property type="match status" value="1"/>
</dbReference>
<dbReference type="InterPro" id="IPR042287">
    <property type="entry name" value="FhaA_N_sf"/>
</dbReference>
<keyword evidence="3" id="KW-1185">Reference proteome</keyword>
<dbReference type="InterPro" id="IPR022128">
    <property type="entry name" value="FhaA_N"/>
</dbReference>
<sequence length="260" mass="29535">MSDNRIVYLETHLERLVEGVFTSFLRKPVSPHDIALKLVRNMEDNLRMSTDGDARPIAPDFYEIRIDPKTYQTLNNKRPDFSDVLTTHLTELAANTGYRILNQLTVELRPDPILKDPTQVDIKASHSQSQIKSTMAMQPVQPPTAPPPQRNPQLLINGDRNFPLTQSIINIGRGSDNDIILDDQFVSRHHVQIRLRFGVYTLFDVHSRSGTFVNRVRITEHRLQPGDVIKIGQSTLLYMVDENPGFRTTSTTSQLDPVDG</sequence>
<dbReference type="AlphaFoldDB" id="A0A7S8E5S5"/>
<organism evidence="2 3">
    <name type="scientific">Phototrophicus methaneseepsis</name>
    <dbReference type="NCBI Taxonomy" id="2710758"/>
    <lineage>
        <taxon>Bacteria</taxon>
        <taxon>Bacillati</taxon>
        <taxon>Chloroflexota</taxon>
        <taxon>Candidatus Thermofontia</taxon>
        <taxon>Phototrophicales</taxon>
        <taxon>Phototrophicaceae</taxon>
        <taxon>Phototrophicus</taxon>
    </lineage>
</organism>
<dbReference type="KEGG" id="pmet:G4Y79_14255"/>
<dbReference type="InterPro" id="IPR000253">
    <property type="entry name" value="FHA_dom"/>
</dbReference>
<proteinExistence type="predicted"/>
<accession>A0A7S8E5S5</accession>
<dbReference type="CDD" id="cd00060">
    <property type="entry name" value="FHA"/>
    <property type="match status" value="1"/>
</dbReference>
<dbReference type="Gene3D" id="2.60.200.20">
    <property type="match status" value="1"/>
</dbReference>
<dbReference type="Pfam" id="PF00498">
    <property type="entry name" value="FHA"/>
    <property type="match status" value="1"/>
</dbReference>
<dbReference type="EMBL" id="CP062983">
    <property type="protein sequence ID" value="QPC80870.1"/>
    <property type="molecule type" value="Genomic_DNA"/>
</dbReference>
<gene>
    <name evidence="2" type="ORF">G4Y79_14255</name>
</gene>
<name>A0A7S8E5S5_9CHLR</name>
<evidence type="ECO:0000259" key="1">
    <source>
        <dbReference type="PROSITE" id="PS50006"/>
    </source>
</evidence>
<dbReference type="InterPro" id="IPR050923">
    <property type="entry name" value="Cell_Proc_Reg/RNA_Proc"/>
</dbReference>
<reference evidence="2 3" key="1">
    <citation type="submission" date="2020-02" db="EMBL/GenBank/DDBJ databases">
        <authorList>
            <person name="Zheng R.K."/>
            <person name="Sun C.M."/>
        </authorList>
    </citation>
    <scope>NUCLEOTIDE SEQUENCE [LARGE SCALE GENOMIC DNA]</scope>
    <source>
        <strain evidence="3">rifampicinis</strain>
    </source>
</reference>
<dbReference type="InterPro" id="IPR008984">
    <property type="entry name" value="SMAD_FHA_dom_sf"/>
</dbReference>
<dbReference type="SUPFAM" id="SSF49879">
    <property type="entry name" value="SMAD/FHA domain"/>
    <property type="match status" value="1"/>
</dbReference>
<feature type="domain" description="FHA" evidence="1">
    <location>
        <begin position="169"/>
        <end position="218"/>
    </location>
</feature>
<dbReference type="PROSITE" id="PS50006">
    <property type="entry name" value="FHA_DOMAIN"/>
    <property type="match status" value="1"/>
</dbReference>
<dbReference type="Pfam" id="PF12401">
    <property type="entry name" value="FhaA_N"/>
    <property type="match status" value="1"/>
</dbReference>